<evidence type="ECO:0000313" key="1">
    <source>
        <dbReference type="EMBL" id="OOL82284.1"/>
    </source>
</evidence>
<evidence type="ECO:0000313" key="2">
    <source>
        <dbReference type="Proteomes" id="UP000191171"/>
    </source>
</evidence>
<accession>A0A1V2U9K2</accession>
<dbReference type="EMBL" id="MVGJ01000054">
    <property type="protein sequence ID" value="OOL82284.1"/>
    <property type="molecule type" value="Genomic_DNA"/>
</dbReference>
<comment type="caution">
    <text evidence="1">The sequence shown here is derived from an EMBL/GenBank/DDBJ whole genome shotgun (WGS) entry which is preliminary data.</text>
</comment>
<proteinExistence type="predicted"/>
<dbReference type="AlphaFoldDB" id="A0A1V2U9K2"/>
<name>A0A1V2U9K2_ENTFC</name>
<gene>
    <name evidence="1" type="ORF">B1P95_09940</name>
</gene>
<sequence length="60" mass="7543">MNPFLLLLYPITFYCTELLKKMIDKNPLFFDIKRTFDKEFDIYQFIFYSFFVDKNIRKRL</sequence>
<protein>
    <submittedName>
        <fullName evidence="1">Uncharacterized protein</fullName>
    </submittedName>
</protein>
<reference evidence="1 2" key="1">
    <citation type="submission" date="2017-02" db="EMBL/GenBank/DDBJ databases">
        <title>Clonality and virulence of isolates of VRE in Hematopoietic Stem Cell Transplanted (HSCT) patients.</title>
        <authorList>
            <person name="Marchi A.P."/>
            <person name="Martins R.C."/>
            <person name="Marie S.K."/>
            <person name="Levin A.S."/>
            <person name="Costa S.F."/>
        </authorList>
    </citation>
    <scope>NUCLEOTIDE SEQUENCE [LARGE SCALE GENOMIC DNA]</scope>
    <source>
        <strain evidence="1 2">LIM1759</strain>
    </source>
</reference>
<organism evidence="1 2">
    <name type="scientific">Enterococcus faecium</name>
    <name type="common">Streptococcus faecium</name>
    <dbReference type="NCBI Taxonomy" id="1352"/>
    <lineage>
        <taxon>Bacteria</taxon>
        <taxon>Bacillati</taxon>
        <taxon>Bacillota</taxon>
        <taxon>Bacilli</taxon>
        <taxon>Lactobacillales</taxon>
        <taxon>Enterococcaceae</taxon>
        <taxon>Enterococcus</taxon>
    </lineage>
</organism>
<dbReference type="Proteomes" id="UP000191171">
    <property type="component" value="Unassembled WGS sequence"/>
</dbReference>